<dbReference type="AlphaFoldDB" id="A0A1I6ZK26"/>
<name>A0A1I6ZK26_9BURK</name>
<dbReference type="SUPFAM" id="SSF55781">
    <property type="entry name" value="GAF domain-like"/>
    <property type="match status" value="1"/>
</dbReference>
<dbReference type="Gene3D" id="3.30.450.40">
    <property type="match status" value="1"/>
</dbReference>
<proteinExistence type="predicted"/>
<evidence type="ECO:0008006" key="5">
    <source>
        <dbReference type="Google" id="ProtNLM"/>
    </source>
</evidence>
<dbReference type="InterPro" id="IPR029016">
    <property type="entry name" value="GAF-like_dom_sf"/>
</dbReference>
<dbReference type="OrthoDB" id="9022072at2"/>
<reference evidence="2 3" key="1">
    <citation type="submission" date="2016-10" db="EMBL/GenBank/DDBJ databases">
        <authorList>
            <person name="de Groot N.N."/>
        </authorList>
    </citation>
    <scope>NUCLEOTIDE SEQUENCE [LARGE SCALE GENOMIC DNA]</scope>
    <source>
        <strain evidence="2 3">LMG 27731</strain>
    </source>
</reference>
<accession>A0A1I6ZK26</accession>
<reference evidence="1 4" key="2">
    <citation type="submission" date="2021-02" db="EMBL/GenBank/DDBJ databases">
        <authorList>
            <person name="Vanwijnsberghe S."/>
        </authorList>
    </citation>
    <scope>NUCLEOTIDE SEQUENCE [LARGE SCALE GENOMIC DNA]</scope>
    <source>
        <strain evidence="1 4">R-69658</strain>
    </source>
</reference>
<evidence type="ECO:0000313" key="3">
    <source>
        <dbReference type="Proteomes" id="UP000198844"/>
    </source>
</evidence>
<keyword evidence="4" id="KW-1185">Reference proteome</keyword>
<evidence type="ECO:0000313" key="1">
    <source>
        <dbReference type="EMBL" id="CAE6771725.1"/>
    </source>
</evidence>
<organism evidence="2 3">
    <name type="scientific">Paraburkholderia aspalathi</name>
    <dbReference type="NCBI Taxonomy" id="1324617"/>
    <lineage>
        <taxon>Bacteria</taxon>
        <taxon>Pseudomonadati</taxon>
        <taxon>Pseudomonadota</taxon>
        <taxon>Betaproteobacteria</taxon>
        <taxon>Burkholderiales</taxon>
        <taxon>Burkholderiaceae</taxon>
        <taxon>Paraburkholderia</taxon>
    </lineage>
</organism>
<evidence type="ECO:0000313" key="2">
    <source>
        <dbReference type="EMBL" id="SFT62985.1"/>
    </source>
</evidence>
<sequence length="181" mass="20269">MTNTNHALILRAIERIARMQQEGGKADLVWSEFERSLTEVFGQRLFTVLAYDEASSRLGRLHSNRLDINPVGGLKRVTQSRWSDQVLRRGEIFVGSTREDIKSVFSEYEVLWSIGCESVLNIPVRKNGVTLGTMNLLGEAGLYDQADIALALVFAQLAVSPLEDQVQKLSGLEDPDFMEQV</sequence>
<protein>
    <recommendedName>
        <fullName evidence="5">GAF domain-containing protein</fullName>
    </recommendedName>
</protein>
<dbReference type="EMBL" id="CAJNAU010000033">
    <property type="protein sequence ID" value="CAE6771725.1"/>
    <property type="molecule type" value="Genomic_DNA"/>
</dbReference>
<evidence type="ECO:0000313" key="4">
    <source>
        <dbReference type="Proteomes" id="UP000674425"/>
    </source>
</evidence>
<dbReference type="Proteomes" id="UP000198844">
    <property type="component" value="Unassembled WGS sequence"/>
</dbReference>
<dbReference type="EMBL" id="FPBH01000002">
    <property type="protein sequence ID" value="SFT62985.1"/>
    <property type="molecule type" value="Genomic_DNA"/>
</dbReference>
<dbReference type="Proteomes" id="UP000674425">
    <property type="component" value="Unassembled WGS sequence"/>
</dbReference>
<dbReference type="RefSeq" id="WP_093633132.1">
    <property type="nucleotide sequence ID" value="NZ_CAJNAU010000033.1"/>
</dbReference>
<gene>
    <name evidence="1" type="ORF">R69658_03657</name>
    <name evidence="2" type="ORF">SAMN05192563_1002404</name>
</gene>